<evidence type="ECO:0000256" key="2">
    <source>
        <dbReference type="ARBA" id="ARBA00022741"/>
    </source>
</evidence>
<gene>
    <name evidence="13" type="ORF">LARSCL_LOCUS6829</name>
</gene>
<comment type="caution">
    <text evidence="13">The sequence shown here is derived from an EMBL/GenBank/DDBJ whole genome shotgun (WGS) entry which is preliminary data.</text>
</comment>
<evidence type="ECO:0000259" key="12">
    <source>
        <dbReference type="PROSITE" id="PS51195"/>
    </source>
</evidence>
<proteinExistence type="inferred from homology"/>
<dbReference type="EC" id="3.6.4.13" evidence="1"/>
<organism evidence="13 14">
    <name type="scientific">Larinioides sclopetarius</name>
    <dbReference type="NCBI Taxonomy" id="280406"/>
    <lineage>
        <taxon>Eukaryota</taxon>
        <taxon>Metazoa</taxon>
        <taxon>Ecdysozoa</taxon>
        <taxon>Arthropoda</taxon>
        <taxon>Chelicerata</taxon>
        <taxon>Arachnida</taxon>
        <taxon>Araneae</taxon>
        <taxon>Araneomorphae</taxon>
        <taxon>Entelegynae</taxon>
        <taxon>Araneoidea</taxon>
        <taxon>Araneidae</taxon>
        <taxon>Larinioides</taxon>
    </lineage>
</organism>
<dbReference type="InterPro" id="IPR001650">
    <property type="entry name" value="Helicase_C-like"/>
</dbReference>
<dbReference type="SMART" id="SM00490">
    <property type="entry name" value="HELICc"/>
    <property type="match status" value="1"/>
</dbReference>
<evidence type="ECO:0000313" key="13">
    <source>
        <dbReference type="EMBL" id="CAL1273312.1"/>
    </source>
</evidence>
<feature type="compositionally biased region" description="Basic and acidic residues" evidence="9">
    <location>
        <begin position="458"/>
        <end position="471"/>
    </location>
</feature>
<dbReference type="CDD" id="cd18787">
    <property type="entry name" value="SF2_C_DEAD"/>
    <property type="match status" value="1"/>
</dbReference>
<dbReference type="InterPro" id="IPR014001">
    <property type="entry name" value="Helicase_ATP-bd"/>
</dbReference>
<dbReference type="PROSITE" id="PS51195">
    <property type="entry name" value="Q_MOTIF"/>
    <property type="match status" value="1"/>
</dbReference>
<dbReference type="InterPro" id="IPR000629">
    <property type="entry name" value="RNA-helicase_DEAD-box_CS"/>
</dbReference>
<evidence type="ECO:0000256" key="8">
    <source>
        <dbReference type="RuleBase" id="RU000492"/>
    </source>
</evidence>
<dbReference type="GO" id="GO:0003724">
    <property type="term" value="F:RNA helicase activity"/>
    <property type="evidence" value="ECO:0007669"/>
    <property type="project" value="UniProtKB-EC"/>
</dbReference>
<evidence type="ECO:0000256" key="4">
    <source>
        <dbReference type="ARBA" id="ARBA00022806"/>
    </source>
</evidence>
<evidence type="ECO:0000256" key="6">
    <source>
        <dbReference type="ARBA" id="ARBA00047984"/>
    </source>
</evidence>
<dbReference type="Proteomes" id="UP001497382">
    <property type="component" value="Unassembled WGS sequence"/>
</dbReference>
<feature type="compositionally biased region" description="Basic and acidic residues" evidence="9">
    <location>
        <begin position="531"/>
        <end position="596"/>
    </location>
</feature>
<feature type="short sequence motif" description="Q motif" evidence="7">
    <location>
        <begin position="29"/>
        <end position="57"/>
    </location>
</feature>
<dbReference type="SUPFAM" id="SSF52540">
    <property type="entry name" value="P-loop containing nucleoside triphosphate hydrolases"/>
    <property type="match status" value="1"/>
</dbReference>
<dbReference type="Pfam" id="PF00270">
    <property type="entry name" value="DEAD"/>
    <property type="match status" value="1"/>
</dbReference>
<keyword evidence="5 8" id="KW-0067">ATP-binding</keyword>
<feature type="compositionally biased region" description="Basic and acidic residues" evidence="9">
    <location>
        <begin position="431"/>
        <end position="450"/>
    </location>
</feature>
<dbReference type="PROSITE" id="PS51192">
    <property type="entry name" value="HELICASE_ATP_BIND_1"/>
    <property type="match status" value="1"/>
</dbReference>
<feature type="domain" description="DEAD-box RNA helicase Q" evidence="12">
    <location>
        <begin position="29"/>
        <end position="57"/>
    </location>
</feature>
<evidence type="ECO:0000256" key="5">
    <source>
        <dbReference type="ARBA" id="ARBA00022840"/>
    </source>
</evidence>
<feature type="domain" description="Helicase ATP-binding" evidence="10">
    <location>
        <begin position="60"/>
        <end position="235"/>
    </location>
</feature>
<dbReference type="InterPro" id="IPR011545">
    <property type="entry name" value="DEAD/DEAH_box_helicase_dom"/>
</dbReference>
<evidence type="ECO:0000256" key="1">
    <source>
        <dbReference type="ARBA" id="ARBA00012552"/>
    </source>
</evidence>
<dbReference type="EMBL" id="CAXIEN010000066">
    <property type="protein sequence ID" value="CAL1273312.1"/>
    <property type="molecule type" value="Genomic_DNA"/>
</dbReference>
<evidence type="ECO:0000256" key="9">
    <source>
        <dbReference type="SAM" id="MobiDB-lite"/>
    </source>
</evidence>
<reference evidence="13 14" key="1">
    <citation type="submission" date="2024-04" db="EMBL/GenBank/DDBJ databases">
        <authorList>
            <person name="Rising A."/>
            <person name="Reimegard J."/>
            <person name="Sonavane S."/>
            <person name="Akerstrom W."/>
            <person name="Nylinder S."/>
            <person name="Hedman E."/>
            <person name="Kallberg Y."/>
        </authorList>
    </citation>
    <scope>NUCLEOTIDE SEQUENCE [LARGE SCALE GENOMIC DNA]</scope>
</reference>
<dbReference type="PROSITE" id="PS51194">
    <property type="entry name" value="HELICASE_CTER"/>
    <property type="match status" value="1"/>
</dbReference>
<dbReference type="InterPro" id="IPR014014">
    <property type="entry name" value="RNA_helicase_DEAD_Q_motif"/>
</dbReference>
<dbReference type="AlphaFoldDB" id="A0AAV1ZNS8"/>
<dbReference type="GO" id="GO:0005524">
    <property type="term" value="F:ATP binding"/>
    <property type="evidence" value="ECO:0007669"/>
    <property type="project" value="UniProtKB-KW"/>
</dbReference>
<dbReference type="PROSITE" id="PS00039">
    <property type="entry name" value="DEAD_ATP_HELICASE"/>
    <property type="match status" value="1"/>
</dbReference>
<dbReference type="Gene3D" id="3.40.50.300">
    <property type="entry name" value="P-loop containing nucleotide triphosphate hydrolases"/>
    <property type="match status" value="2"/>
</dbReference>
<keyword evidence="2 8" id="KW-0547">Nucleotide-binding</keyword>
<keyword evidence="14" id="KW-1185">Reference proteome</keyword>
<dbReference type="GO" id="GO:0003676">
    <property type="term" value="F:nucleic acid binding"/>
    <property type="evidence" value="ECO:0007669"/>
    <property type="project" value="InterPro"/>
</dbReference>
<feature type="compositionally biased region" description="Basic and acidic residues" evidence="9">
    <location>
        <begin position="486"/>
        <end position="509"/>
    </location>
</feature>
<comment type="similarity">
    <text evidence="8">Belongs to the DEAD box helicase family.</text>
</comment>
<dbReference type="FunFam" id="3.40.50.300:FF:000079">
    <property type="entry name" value="probable ATP-dependent RNA helicase DDX17"/>
    <property type="match status" value="1"/>
</dbReference>
<dbReference type="FunFam" id="3.40.50.300:FF:000008">
    <property type="entry name" value="ATP-dependent RNA helicase RhlB"/>
    <property type="match status" value="1"/>
</dbReference>
<evidence type="ECO:0000259" key="11">
    <source>
        <dbReference type="PROSITE" id="PS51194"/>
    </source>
</evidence>
<name>A0AAV1ZNS8_9ARAC</name>
<dbReference type="Pfam" id="PF00271">
    <property type="entry name" value="Helicase_C"/>
    <property type="match status" value="1"/>
</dbReference>
<dbReference type="SMART" id="SM00487">
    <property type="entry name" value="DEXDc"/>
    <property type="match status" value="1"/>
</dbReference>
<feature type="domain" description="Helicase C-terminal" evidence="11">
    <location>
        <begin position="263"/>
        <end position="410"/>
    </location>
</feature>
<keyword evidence="4 8" id="KW-0347">Helicase</keyword>
<dbReference type="GO" id="GO:0016787">
    <property type="term" value="F:hydrolase activity"/>
    <property type="evidence" value="ECO:0007669"/>
    <property type="project" value="UniProtKB-KW"/>
</dbReference>
<sequence>MECAENDDSEQTTNNITVSVTEDGYPQMTNFSDGDFPEFIKKAFEKQGYKKPTPIQSHVWPIAFKGRDIVGIAQTGSGKTLAFSLPAILHICDKKHIVQKDEPTVLILAPTRELVQQINTVFNDFLIESSITNVCIFGGASKESQLYNLDKGFNILIATPGRLIDFLETRCFTLKGCTFLVLDEADRMLDMGFEPQIRTILEEISTERQTLMFSATWPDEVRSLAEEFLSNYVQVNVGGMQLSANHNIKQIVEIIDEGEKDVKLLELLTNIKNEQDPKIIIFASTKARVSELTNNLKNEGFAVISMHGNKSQNEREYALKQFRSGFCPILVATDVAARGLDVDDIKYVINVDYPNSSEDYVHRIGRTGRSNNSGTAYTFFTFQDMKQAKDLVDILTEAKQDIDPALYNLAEMSKTFRCGKGYSGGMSGRYEVNEPKPKKQDNYHKKEQNFRRGNYRNQGHDNYRNQDRDSSRNWGNGNRNWNHGNKNWDHGNKNWDHGNKNWDHGNRNRDHGHKNWNHENKNWDQGNKRNWKQDDWKSEGCESKRNWNRDDIKNEGSDIKRNWNHDDCNDEDRDYRDRNQDNCPKKPRHYQDEKKASPRQNKYQPYDSSNDSNLLLQYIQF</sequence>
<dbReference type="PANTHER" id="PTHR47958">
    <property type="entry name" value="ATP-DEPENDENT RNA HELICASE DBP3"/>
    <property type="match status" value="1"/>
</dbReference>
<feature type="compositionally biased region" description="Low complexity" evidence="9">
    <location>
        <begin position="473"/>
        <end position="485"/>
    </location>
</feature>
<feature type="compositionally biased region" description="Polar residues" evidence="9">
    <location>
        <begin position="598"/>
        <end position="612"/>
    </location>
</feature>
<dbReference type="InterPro" id="IPR027417">
    <property type="entry name" value="P-loop_NTPase"/>
</dbReference>
<protein>
    <recommendedName>
        <fullName evidence="1">RNA helicase</fullName>
        <ecNumber evidence="1">3.6.4.13</ecNumber>
    </recommendedName>
</protein>
<evidence type="ECO:0000256" key="7">
    <source>
        <dbReference type="PROSITE-ProRule" id="PRU00552"/>
    </source>
</evidence>
<evidence type="ECO:0000259" key="10">
    <source>
        <dbReference type="PROSITE" id="PS51192"/>
    </source>
</evidence>
<evidence type="ECO:0000256" key="3">
    <source>
        <dbReference type="ARBA" id="ARBA00022801"/>
    </source>
</evidence>
<evidence type="ECO:0000313" key="14">
    <source>
        <dbReference type="Proteomes" id="UP001497382"/>
    </source>
</evidence>
<accession>A0AAV1ZNS8</accession>
<feature type="region of interest" description="Disordered" evidence="9">
    <location>
        <begin position="426"/>
        <end position="612"/>
    </location>
</feature>
<keyword evidence="3 8" id="KW-0378">Hydrolase</keyword>
<comment type="catalytic activity">
    <reaction evidence="6">
        <text>ATP + H2O = ADP + phosphate + H(+)</text>
        <dbReference type="Rhea" id="RHEA:13065"/>
        <dbReference type="ChEBI" id="CHEBI:15377"/>
        <dbReference type="ChEBI" id="CHEBI:15378"/>
        <dbReference type="ChEBI" id="CHEBI:30616"/>
        <dbReference type="ChEBI" id="CHEBI:43474"/>
        <dbReference type="ChEBI" id="CHEBI:456216"/>
        <dbReference type="EC" id="3.6.4.13"/>
    </reaction>
</comment>